<evidence type="ECO:0000313" key="14">
    <source>
        <dbReference type="EMBL" id="NVO66465.1"/>
    </source>
</evidence>
<dbReference type="Pfam" id="PF00730">
    <property type="entry name" value="HhH-GPD"/>
    <property type="match status" value="1"/>
</dbReference>
<dbReference type="GO" id="GO:0006284">
    <property type="term" value="P:base-excision repair"/>
    <property type="evidence" value="ECO:0007669"/>
    <property type="project" value="InterPro"/>
</dbReference>
<evidence type="ECO:0000256" key="6">
    <source>
        <dbReference type="ARBA" id="ARBA00022723"/>
    </source>
</evidence>
<evidence type="ECO:0000256" key="1">
    <source>
        <dbReference type="ARBA" id="ARBA00000843"/>
    </source>
</evidence>
<dbReference type="GO" id="GO:0006298">
    <property type="term" value="P:mismatch repair"/>
    <property type="evidence" value="ECO:0007669"/>
    <property type="project" value="TreeGrafter"/>
</dbReference>
<evidence type="ECO:0000256" key="12">
    <source>
        <dbReference type="ARBA" id="ARBA00023295"/>
    </source>
</evidence>
<keyword evidence="7" id="KW-0227">DNA damage</keyword>
<dbReference type="InterPro" id="IPR003265">
    <property type="entry name" value="HhH-GPD_domain"/>
</dbReference>
<dbReference type="GO" id="GO:0046872">
    <property type="term" value="F:metal ion binding"/>
    <property type="evidence" value="ECO:0007669"/>
    <property type="project" value="UniProtKB-KW"/>
</dbReference>
<keyword evidence="8" id="KW-0378">Hydrolase</keyword>
<keyword evidence="6" id="KW-0479">Metal-binding</keyword>
<evidence type="ECO:0000313" key="15">
    <source>
        <dbReference type="Proteomes" id="UP000570823"/>
    </source>
</evidence>
<dbReference type="OrthoDB" id="206280at2157"/>
<dbReference type="CDD" id="cd00056">
    <property type="entry name" value="ENDO3c"/>
    <property type="match status" value="1"/>
</dbReference>
<dbReference type="SUPFAM" id="SSF48150">
    <property type="entry name" value="DNA-glycosylase"/>
    <property type="match status" value="1"/>
</dbReference>
<protein>
    <recommendedName>
        <fullName evidence="5">Adenine DNA glycosylase</fullName>
        <ecNumber evidence="4">3.2.2.31</ecNumber>
    </recommendedName>
</protein>
<dbReference type="EMBL" id="JABXWR010000001">
    <property type="protein sequence ID" value="NVO66465.1"/>
    <property type="molecule type" value="Genomic_DNA"/>
</dbReference>
<gene>
    <name evidence="14" type="ORF">HWN36_03855</name>
</gene>
<dbReference type="RefSeq" id="WP_176788160.1">
    <property type="nucleotide sequence ID" value="NZ_JABXWR010000001.1"/>
</dbReference>
<dbReference type="Pfam" id="PF00633">
    <property type="entry name" value="HHH"/>
    <property type="match status" value="1"/>
</dbReference>
<dbReference type="InterPro" id="IPR004036">
    <property type="entry name" value="Endonuclease-III-like_CS2"/>
</dbReference>
<dbReference type="InterPro" id="IPR023170">
    <property type="entry name" value="HhH_base_excis_C"/>
</dbReference>
<dbReference type="PANTHER" id="PTHR42944">
    <property type="entry name" value="ADENINE DNA GLYCOSYLASE"/>
    <property type="match status" value="1"/>
</dbReference>
<dbReference type="GO" id="GO:0034039">
    <property type="term" value="F:8-oxo-7,8-dihydroguanine DNA N-glycosylase activity"/>
    <property type="evidence" value="ECO:0007669"/>
    <property type="project" value="TreeGrafter"/>
</dbReference>
<dbReference type="GO" id="GO:0000701">
    <property type="term" value="F:purine-specific mismatch base pair DNA N-glycosylase activity"/>
    <property type="evidence" value="ECO:0007669"/>
    <property type="project" value="UniProtKB-EC"/>
</dbReference>
<feature type="domain" description="HhH-GPD" evidence="13">
    <location>
        <begin position="63"/>
        <end position="211"/>
    </location>
</feature>
<proteinExistence type="inferred from homology"/>
<organism evidence="14 15">
    <name type="scientific">Methanofollis tationis</name>
    <dbReference type="NCBI Taxonomy" id="81417"/>
    <lineage>
        <taxon>Archaea</taxon>
        <taxon>Methanobacteriati</taxon>
        <taxon>Methanobacteriota</taxon>
        <taxon>Stenosarchaea group</taxon>
        <taxon>Methanomicrobia</taxon>
        <taxon>Methanomicrobiales</taxon>
        <taxon>Methanomicrobiaceae</taxon>
        <taxon>Methanofollis</taxon>
    </lineage>
</organism>
<evidence type="ECO:0000256" key="2">
    <source>
        <dbReference type="ARBA" id="ARBA00001966"/>
    </source>
</evidence>
<dbReference type="InterPro" id="IPR044298">
    <property type="entry name" value="MIG/MutY"/>
</dbReference>
<evidence type="ECO:0000256" key="8">
    <source>
        <dbReference type="ARBA" id="ARBA00022801"/>
    </source>
</evidence>
<keyword evidence="11" id="KW-0234">DNA repair</keyword>
<comment type="caution">
    <text evidence="14">The sequence shown here is derived from an EMBL/GenBank/DDBJ whole genome shotgun (WGS) entry which is preliminary data.</text>
</comment>
<dbReference type="GO" id="GO:0051536">
    <property type="term" value="F:iron-sulfur cluster binding"/>
    <property type="evidence" value="ECO:0007669"/>
    <property type="project" value="UniProtKB-KW"/>
</dbReference>
<dbReference type="GO" id="GO:0032357">
    <property type="term" value="F:oxidized purine DNA binding"/>
    <property type="evidence" value="ECO:0007669"/>
    <property type="project" value="TreeGrafter"/>
</dbReference>
<evidence type="ECO:0000256" key="10">
    <source>
        <dbReference type="ARBA" id="ARBA00023014"/>
    </source>
</evidence>
<comment type="similarity">
    <text evidence="3">Belongs to the Nth/MutY family.</text>
</comment>
<evidence type="ECO:0000256" key="9">
    <source>
        <dbReference type="ARBA" id="ARBA00023004"/>
    </source>
</evidence>
<dbReference type="InterPro" id="IPR000445">
    <property type="entry name" value="HhH_motif"/>
</dbReference>
<comment type="catalytic activity">
    <reaction evidence="1">
        <text>Hydrolyzes free adenine bases from 7,8-dihydro-8-oxoguanine:adenine mismatched double-stranded DNA, leaving an apurinic site.</text>
        <dbReference type="EC" id="3.2.2.31"/>
    </reaction>
</comment>
<evidence type="ECO:0000256" key="7">
    <source>
        <dbReference type="ARBA" id="ARBA00022763"/>
    </source>
</evidence>
<evidence type="ECO:0000256" key="5">
    <source>
        <dbReference type="ARBA" id="ARBA00022023"/>
    </source>
</evidence>
<dbReference type="SMART" id="SM00478">
    <property type="entry name" value="ENDO3c"/>
    <property type="match status" value="1"/>
</dbReference>
<accession>A0A7K4HMH1</accession>
<comment type="cofactor">
    <cofactor evidence="2">
        <name>[4Fe-4S] cluster</name>
        <dbReference type="ChEBI" id="CHEBI:49883"/>
    </cofactor>
</comment>
<dbReference type="AlphaFoldDB" id="A0A7K4HMH1"/>
<evidence type="ECO:0000259" key="13">
    <source>
        <dbReference type="SMART" id="SM00478"/>
    </source>
</evidence>
<dbReference type="PANTHER" id="PTHR42944:SF1">
    <property type="entry name" value="ADENINE DNA GLYCOSYLASE"/>
    <property type="match status" value="1"/>
</dbReference>
<dbReference type="EC" id="3.2.2.31" evidence="4"/>
<evidence type="ECO:0000256" key="3">
    <source>
        <dbReference type="ARBA" id="ARBA00008343"/>
    </source>
</evidence>
<dbReference type="Gene3D" id="1.10.1670.10">
    <property type="entry name" value="Helix-hairpin-Helix base-excision DNA repair enzymes (C-terminal)"/>
    <property type="match status" value="1"/>
</dbReference>
<evidence type="ECO:0000256" key="4">
    <source>
        <dbReference type="ARBA" id="ARBA00012045"/>
    </source>
</evidence>
<name>A0A7K4HMH1_9EURY</name>
<reference evidence="14 15" key="1">
    <citation type="submission" date="2020-06" db="EMBL/GenBank/DDBJ databases">
        <title>Methanofollis fontis sp. nov., a methanogen isolated from marine sediments near a cold seep at Four-Way Closure Ridge offshore southwestern Taiwan.</title>
        <authorList>
            <person name="Chen S.-C."/>
            <person name="Teng N.-H."/>
            <person name="Lin Y.-S."/>
            <person name="Lai M.-C."/>
            <person name="Chen H.-H."/>
            <person name="Wang C.-C."/>
        </authorList>
    </citation>
    <scope>NUCLEOTIDE SEQUENCE [LARGE SCALE GENOMIC DNA]</scope>
    <source>
        <strain evidence="14 15">DSM 2702</strain>
    </source>
</reference>
<dbReference type="Proteomes" id="UP000570823">
    <property type="component" value="Unassembled WGS sequence"/>
</dbReference>
<dbReference type="GO" id="GO:0035485">
    <property type="term" value="F:adenine/guanine mispair binding"/>
    <property type="evidence" value="ECO:0007669"/>
    <property type="project" value="TreeGrafter"/>
</dbReference>
<keyword evidence="12" id="KW-0326">Glycosidase</keyword>
<evidence type="ECO:0000256" key="11">
    <source>
        <dbReference type="ARBA" id="ARBA00023204"/>
    </source>
</evidence>
<dbReference type="PROSITE" id="PS01155">
    <property type="entry name" value="ENDONUCLEASE_III_2"/>
    <property type="match status" value="1"/>
</dbReference>
<dbReference type="InterPro" id="IPR011257">
    <property type="entry name" value="DNA_glycosylase"/>
</dbReference>
<keyword evidence="10" id="KW-0411">Iron-sulfur</keyword>
<keyword evidence="9" id="KW-0408">Iron</keyword>
<sequence length="292" mass="33355">MPFSDTHADYIRQFERALAVHGRGPEACAALRQVICHYFGHHGRQMAWRETENPYHIFVSEVMLQQTQVERVQVKYPLFIERFPDFASLAAARTEDLLAVWQGMGYNRRALSLRKAAEMVVDIFGGALPRTVADLQTLPGIGRATASSIAAFAFNAPTVFIETNIRRVCIHFFFRDSTDVTDAEILPLVAMTLDQKHPREFYWGMMDYGTMLKKRYPNPNRRSASYAKQTKFEGSDRQIRGKVLRILLEKGRHDPRSLFREAGVEPEKGGAILQKLIAEGFVAEEDGKYRLR</sequence>
<dbReference type="Gene3D" id="1.10.340.30">
    <property type="entry name" value="Hypothetical protein, domain 2"/>
    <property type="match status" value="1"/>
</dbReference>
<keyword evidence="15" id="KW-1185">Reference proteome</keyword>